<reference evidence="3" key="1">
    <citation type="submission" date="2022-11" db="EMBL/GenBank/DDBJ databases">
        <title>Centuries of genome instability and evolution in soft-shell clam transmissible cancer (bioRxiv).</title>
        <authorList>
            <person name="Hart S.F.M."/>
            <person name="Yonemitsu M.A."/>
            <person name="Giersch R.M."/>
            <person name="Beal B.F."/>
            <person name="Arriagada G."/>
            <person name="Davis B.W."/>
            <person name="Ostrander E.A."/>
            <person name="Goff S.P."/>
            <person name="Metzger M.J."/>
        </authorList>
    </citation>
    <scope>NUCLEOTIDE SEQUENCE</scope>
    <source>
        <strain evidence="3">MELC-2E11</strain>
        <tissue evidence="3">Siphon/mantle</tissue>
    </source>
</reference>
<evidence type="ECO:0000256" key="2">
    <source>
        <dbReference type="SAM" id="Phobius"/>
    </source>
</evidence>
<gene>
    <name evidence="3" type="ORF">MAR_014523</name>
</gene>
<keyword evidence="4" id="KW-1185">Reference proteome</keyword>
<dbReference type="EMBL" id="CP111026">
    <property type="protein sequence ID" value="WAR28819.1"/>
    <property type="molecule type" value="Genomic_DNA"/>
</dbReference>
<evidence type="ECO:0000313" key="4">
    <source>
        <dbReference type="Proteomes" id="UP001164746"/>
    </source>
</evidence>
<dbReference type="Gene3D" id="2.60.120.40">
    <property type="match status" value="1"/>
</dbReference>
<feature type="region of interest" description="Disordered" evidence="1">
    <location>
        <begin position="10"/>
        <end position="90"/>
    </location>
</feature>
<accession>A0ABY7G654</accession>
<feature type="compositionally biased region" description="Polar residues" evidence="1">
    <location>
        <begin position="316"/>
        <end position="334"/>
    </location>
</feature>
<sequence length="615" mass="69689">MINFYVASCTGIENKMPPENKRSRYESQKSTSTVMTDLSTDSDETGNSHQPTSAPRRPSNEQTPKERETKRAVRKRQVSFSNGADEADMSELQRLQSTNSNEIDSVIHQPNYGQQKYYKQQTSYTRVPLDDENLSSLQRKDIARTRRTRRYTEGNICYVDRDVERHMLENETGMHHSKTVPKLVYHEKGCKCQACYAEYKRREKELVEYLVENDREDRMPNRSYSLTSLHEQKIRHINNINPFCQNSRSYNTQRGHVDTVVQLNSQFQPYIHPIHKYNKSRSFDILDPIESGDGEVPRLGNPPCRPLPEVPIESDAGTSGYAQMDPTSKNSDPASSAQSESYHSSLRSSKMELLKHPLFRILLVLNVLLLLAITAGIPTYLYILNKDPVPISTTPDPGPTLPPNEQKDCLSCMEVQGITLLNPLDLGLVQDIKNRSLCCVEKGASSLKVFLEVISRMGNKSTEKTPRPVLQLTSMSAEKLSKDNTIIWSDKDGQKTVKSNTLRLVEGNKAVQINHGGLYYVSTKLSFISTKTSIDGESFAIGHQILVDGVTFEETSQMCYFPPTNKTLAVEHVSAKQFVKYFKPQEQISVQVKSKLNFKPESAQMILFYLGQSAH</sequence>
<dbReference type="Proteomes" id="UP001164746">
    <property type="component" value="Chromosome 15"/>
</dbReference>
<dbReference type="InterPro" id="IPR008983">
    <property type="entry name" value="Tumour_necrosis_fac-like_dom"/>
</dbReference>
<evidence type="ECO:0008006" key="5">
    <source>
        <dbReference type="Google" id="ProtNLM"/>
    </source>
</evidence>
<feature type="compositionally biased region" description="Basic and acidic residues" evidence="1">
    <location>
        <begin position="16"/>
        <end position="27"/>
    </location>
</feature>
<protein>
    <recommendedName>
        <fullName evidence="5">TNF family profile domain-containing protein</fullName>
    </recommendedName>
</protein>
<keyword evidence="2" id="KW-0472">Membrane</keyword>
<organism evidence="3 4">
    <name type="scientific">Mya arenaria</name>
    <name type="common">Soft-shell clam</name>
    <dbReference type="NCBI Taxonomy" id="6604"/>
    <lineage>
        <taxon>Eukaryota</taxon>
        <taxon>Metazoa</taxon>
        <taxon>Spiralia</taxon>
        <taxon>Lophotrochozoa</taxon>
        <taxon>Mollusca</taxon>
        <taxon>Bivalvia</taxon>
        <taxon>Autobranchia</taxon>
        <taxon>Heteroconchia</taxon>
        <taxon>Euheterodonta</taxon>
        <taxon>Imparidentia</taxon>
        <taxon>Neoheterodontei</taxon>
        <taxon>Myida</taxon>
        <taxon>Myoidea</taxon>
        <taxon>Myidae</taxon>
        <taxon>Mya</taxon>
    </lineage>
</organism>
<feature type="transmembrane region" description="Helical" evidence="2">
    <location>
        <begin position="358"/>
        <end position="383"/>
    </location>
</feature>
<evidence type="ECO:0000256" key="1">
    <source>
        <dbReference type="SAM" id="MobiDB-lite"/>
    </source>
</evidence>
<name>A0ABY7G654_MYAAR</name>
<evidence type="ECO:0000313" key="3">
    <source>
        <dbReference type="EMBL" id="WAR28819.1"/>
    </source>
</evidence>
<proteinExistence type="predicted"/>
<keyword evidence="2" id="KW-1133">Transmembrane helix</keyword>
<feature type="region of interest" description="Disordered" evidence="1">
    <location>
        <begin position="291"/>
        <end position="342"/>
    </location>
</feature>
<keyword evidence="2" id="KW-0812">Transmembrane</keyword>
<feature type="compositionally biased region" description="Polar residues" evidence="1">
    <location>
        <begin position="28"/>
        <end position="53"/>
    </location>
</feature>